<protein>
    <submittedName>
        <fullName evidence="2">Uncharacterized protein</fullName>
    </submittedName>
</protein>
<reference evidence="2 3" key="1">
    <citation type="submission" date="2019-06" db="EMBL/GenBank/DDBJ databases">
        <title>Draft genome of C. phoceense Strain 272.</title>
        <authorList>
            <person name="Pacheco L.G.C."/>
            <person name="Barberis C.M."/>
            <person name="Almuzara M.N."/>
            <person name="Traglia G.M."/>
            <person name="Santos C.S."/>
            <person name="Rocha D.J.P.G."/>
            <person name="Aguiar E.R.G.R."/>
            <person name="Vay C.A."/>
        </authorList>
    </citation>
    <scope>NUCLEOTIDE SEQUENCE [LARGE SCALE GENOMIC DNA]</scope>
    <source>
        <strain evidence="2 3">272</strain>
    </source>
</reference>
<feature type="transmembrane region" description="Helical" evidence="1">
    <location>
        <begin position="37"/>
        <end position="58"/>
    </location>
</feature>
<evidence type="ECO:0000313" key="3">
    <source>
        <dbReference type="Proteomes" id="UP000318080"/>
    </source>
</evidence>
<comment type="caution">
    <text evidence="2">The sequence shown here is derived from an EMBL/GenBank/DDBJ whole genome shotgun (WGS) entry which is preliminary data.</text>
</comment>
<dbReference type="AlphaFoldDB" id="A0A540R9N9"/>
<sequence>MSVAIGGLQKTIGKDNSDPGFADEYQRARIDRARTHSLSFALFVLGGLMVALLFLPLLNLTGSDIPWPEVLRSVGMLAGVLMFGVSLTQLGTISLGMSADERADSTPATI</sequence>
<evidence type="ECO:0000256" key="1">
    <source>
        <dbReference type="SAM" id="Phobius"/>
    </source>
</evidence>
<feature type="transmembrane region" description="Helical" evidence="1">
    <location>
        <begin position="70"/>
        <end position="88"/>
    </location>
</feature>
<name>A0A540R9N9_9CORY</name>
<proteinExistence type="predicted"/>
<gene>
    <name evidence="2" type="ORF">EJK80_02850</name>
</gene>
<dbReference type="Proteomes" id="UP000318080">
    <property type="component" value="Unassembled WGS sequence"/>
</dbReference>
<keyword evidence="3" id="KW-1185">Reference proteome</keyword>
<keyword evidence="1" id="KW-1133">Transmembrane helix</keyword>
<dbReference type="EMBL" id="VHIR01000003">
    <property type="protein sequence ID" value="TQE44094.1"/>
    <property type="molecule type" value="Genomic_DNA"/>
</dbReference>
<evidence type="ECO:0000313" key="2">
    <source>
        <dbReference type="EMBL" id="TQE44094.1"/>
    </source>
</evidence>
<keyword evidence="1" id="KW-0812">Transmembrane</keyword>
<dbReference type="RefSeq" id="WP_066510771.1">
    <property type="nucleotide sequence ID" value="NZ_VHIR01000003.1"/>
</dbReference>
<keyword evidence="1" id="KW-0472">Membrane</keyword>
<organism evidence="2 3">
    <name type="scientific">Corynebacterium phoceense</name>
    <dbReference type="NCBI Taxonomy" id="1686286"/>
    <lineage>
        <taxon>Bacteria</taxon>
        <taxon>Bacillati</taxon>
        <taxon>Actinomycetota</taxon>
        <taxon>Actinomycetes</taxon>
        <taxon>Mycobacteriales</taxon>
        <taxon>Corynebacteriaceae</taxon>
        <taxon>Corynebacterium</taxon>
    </lineage>
</organism>
<dbReference type="STRING" id="1686286.GCA_900092335_01319"/>
<accession>A0A540R9N9</accession>